<dbReference type="Proteomes" id="UP001235712">
    <property type="component" value="Unassembled WGS sequence"/>
</dbReference>
<accession>A0ABT9PDY2</accession>
<gene>
    <name evidence="2" type="ORF">J2S57_006450</name>
</gene>
<feature type="transmembrane region" description="Helical" evidence="1">
    <location>
        <begin position="20"/>
        <end position="38"/>
    </location>
</feature>
<keyword evidence="1" id="KW-0472">Membrane</keyword>
<evidence type="ECO:0008006" key="4">
    <source>
        <dbReference type="Google" id="ProtNLM"/>
    </source>
</evidence>
<keyword evidence="1" id="KW-1133">Transmembrane helix</keyword>
<name>A0ABT9PDY2_9ACTN</name>
<sequence>MSSSSASPPPPEGRRRAFRTAASIILVALVATGGYLVVRHEPARATEAATPPASTAQLERRDLSTGQTLTGQVGYGTAFELTGRGGGTVTWLPEPGATVTLGQSLYRNDDQPVALFYGRLPLYRPLSEVGLVGRDVKIVADNLEALGYDIGSGTGASPGSVRGADRSVTGSGEAVLTADLKAAIRRWQEDTGREPTGGIEIGDVEVRSGPVRVESVLVQTGAEVEQPLLGLTSTGKAVTVMATMTEAGGINRGDRVDVVLPDGSDVAGKVTGKGRVLTASSGSGVPGGSDEAQKLAVTITLDRLKPLAKIDAADVEVTFTARTIEDALVAPVEALVSLREGGYAVEPADGRGLIGVETGMFADGMVEVSGSGLAEGLSVVVAQ</sequence>
<comment type="caution">
    <text evidence="2">The sequence shown here is derived from an EMBL/GenBank/DDBJ whole genome shotgun (WGS) entry which is preliminary data.</text>
</comment>
<evidence type="ECO:0000313" key="2">
    <source>
        <dbReference type="EMBL" id="MDP9830701.1"/>
    </source>
</evidence>
<reference evidence="2 3" key="1">
    <citation type="submission" date="2023-07" db="EMBL/GenBank/DDBJ databases">
        <title>Sequencing the genomes of 1000 actinobacteria strains.</title>
        <authorList>
            <person name="Klenk H.-P."/>
        </authorList>
    </citation>
    <scope>NUCLEOTIDE SEQUENCE [LARGE SCALE GENOMIC DNA]</scope>
    <source>
        <strain evidence="2 3">DSM 44388</strain>
    </source>
</reference>
<keyword evidence="1" id="KW-0812">Transmembrane</keyword>
<evidence type="ECO:0000256" key="1">
    <source>
        <dbReference type="SAM" id="Phobius"/>
    </source>
</evidence>
<protein>
    <recommendedName>
        <fullName evidence="4">Multidrug efflux pump subunit AcrA (Membrane-fusion protein)</fullName>
    </recommendedName>
</protein>
<dbReference type="RefSeq" id="WP_307249767.1">
    <property type="nucleotide sequence ID" value="NZ_JAUSQZ010000001.1"/>
</dbReference>
<organism evidence="2 3">
    <name type="scientific">Kineosporia succinea</name>
    <dbReference type="NCBI Taxonomy" id="84632"/>
    <lineage>
        <taxon>Bacteria</taxon>
        <taxon>Bacillati</taxon>
        <taxon>Actinomycetota</taxon>
        <taxon>Actinomycetes</taxon>
        <taxon>Kineosporiales</taxon>
        <taxon>Kineosporiaceae</taxon>
        <taxon>Kineosporia</taxon>
    </lineage>
</organism>
<evidence type="ECO:0000313" key="3">
    <source>
        <dbReference type="Proteomes" id="UP001235712"/>
    </source>
</evidence>
<dbReference type="EMBL" id="JAUSQZ010000001">
    <property type="protein sequence ID" value="MDP9830701.1"/>
    <property type="molecule type" value="Genomic_DNA"/>
</dbReference>
<keyword evidence="3" id="KW-1185">Reference proteome</keyword>
<proteinExistence type="predicted"/>